<sequence>MIKGMREQMNKGIEQVRKSISKRKEQKRETLGKRNVTTKAIMPSIPQEEERHGYYPMMPANVDENLQSKHMNISGFVLKGVLAVILFLITAFIWQTDSSKFNKIKNWTSYALEEDFPFAKVNHWYQETFGDPLALSPPFMKENENVDIALPVNGDIAQSFQANGKGILISTDELTNVTALHEGVVVFAGKKKDTKNTVIVQHVDGSKSTYGYLSEIDVHLYQAVQVNHKLGEFSPTDEEEMVYFSIEKNNEYIDPIQVIKVDDNP</sequence>
<evidence type="ECO:0000313" key="4">
    <source>
        <dbReference type="Proteomes" id="UP001275315"/>
    </source>
</evidence>
<dbReference type="EMBL" id="JAWDIQ010000001">
    <property type="protein sequence ID" value="MDY0408577.1"/>
    <property type="molecule type" value="Genomic_DNA"/>
</dbReference>
<dbReference type="Proteomes" id="UP001275315">
    <property type="component" value="Unassembled WGS sequence"/>
</dbReference>
<keyword evidence="4" id="KW-1185">Reference proteome</keyword>
<dbReference type="Pfam" id="PF01551">
    <property type="entry name" value="Peptidase_M23"/>
    <property type="match status" value="1"/>
</dbReference>
<name>A0ABU5CQB9_9BACI</name>
<dbReference type="InterPro" id="IPR050570">
    <property type="entry name" value="Cell_wall_metabolism_enzyme"/>
</dbReference>
<dbReference type="GO" id="GO:0016787">
    <property type="term" value="F:hydrolase activity"/>
    <property type="evidence" value="ECO:0007669"/>
    <property type="project" value="UniProtKB-KW"/>
</dbReference>
<dbReference type="InterPro" id="IPR011055">
    <property type="entry name" value="Dup_hybrid_motif"/>
</dbReference>
<accession>A0ABU5CQB9</accession>
<proteinExistence type="predicted"/>
<evidence type="ECO:0000313" key="3">
    <source>
        <dbReference type="EMBL" id="MDY0408577.1"/>
    </source>
</evidence>
<keyword evidence="3" id="KW-0378">Hydrolase</keyword>
<keyword evidence="1" id="KW-0812">Transmembrane</keyword>
<reference evidence="3 4" key="1">
    <citation type="submission" date="2023-10" db="EMBL/GenBank/DDBJ databases">
        <title>Virgibacillus soli CC-YMP-6 genome.</title>
        <authorList>
            <person name="Miliotis G."/>
            <person name="Sengupta P."/>
            <person name="Hameed A."/>
            <person name="Chuvochina M."/>
            <person name="Mcdonagh F."/>
            <person name="Simpson A.C."/>
            <person name="Singh N.K."/>
            <person name="Rekha P.D."/>
            <person name="Raman K."/>
            <person name="Hugenholtz P."/>
            <person name="Venkateswaran K."/>
        </authorList>
    </citation>
    <scope>NUCLEOTIDE SEQUENCE [LARGE SCALE GENOMIC DNA]</scope>
    <source>
        <strain evidence="3 4">CC-YMP-6</strain>
    </source>
</reference>
<protein>
    <submittedName>
        <fullName evidence="3">M23 family metallopeptidase</fullName>
        <ecNumber evidence="3">3.4.-.-</ecNumber>
    </submittedName>
</protein>
<keyword evidence="1" id="KW-1133">Transmembrane helix</keyword>
<dbReference type="PANTHER" id="PTHR21666">
    <property type="entry name" value="PEPTIDASE-RELATED"/>
    <property type="match status" value="1"/>
</dbReference>
<dbReference type="CDD" id="cd12797">
    <property type="entry name" value="M23_peptidase"/>
    <property type="match status" value="1"/>
</dbReference>
<dbReference type="SUPFAM" id="SSF51261">
    <property type="entry name" value="Duplicated hybrid motif"/>
    <property type="match status" value="1"/>
</dbReference>
<keyword evidence="1" id="KW-0472">Membrane</keyword>
<comment type="caution">
    <text evidence="3">The sequence shown here is derived from an EMBL/GenBank/DDBJ whole genome shotgun (WGS) entry which is preliminary data.</text>
</comment>
<evidence type="ECO:0000259" key="2">
    <source>
        <dbReference type="Pfam" id="PF01551"/>
    </source>
</evidence>
<dbReference type="EC" id="3.4.-.-" evidence="3"/>
<dbReference type="PANTHER" id="PTHR21666:SF274">
    <property type="entry name" value="STAGE IV SPORULATION PROTEIN FA"/>
    <property type="match status" value="1"/>
</dbReference>
<feature type="transmembrane region" description="Helical" evidence="1">
    <location>
        <begin position="76"/>
        <end position="94"/>
    </location>
</feature>
<evidence type="ECO:0000256" key="1">
    <source>
        <dbReference type="SAM" id="Phobius"/>
    </source>
</evidence>
<feature type="domain" description="M23ase beta-sheet core" evidence="2">
    <location>
        <begin position="165"/>
        <end position="255"/>
    </location>
</feature>
<dbReference type="InterPro" id="IPR016047">
    <property type="entry name" value="M23ase_b-sheet_dom"/>
</dbReference>
<gene>
    <name evidence="3" type="ORF">RWD45_08425</name>
</gene>
<dbReference type="Gene3D" id="2.70.70.10">
    <property type="entry name" value="Glucose Permease (Domain IIA)"/>
    <property type="match status" value="1"/>
</dbReference>
<dbReference type="RefSeq" id="WP_320379301.1">
    <property type="nucleotide sequence ID" value="NZ_JAWDIQ010000001.1"/>
</dbReference>
<organism evidence="3 4">
    <name type="scientific">Paracerasibacillus soli</name>
    <dbReference type="NCBI Taxonomy" id="480284"/>
    <lineage>
        <taxon>Bacteria</taxon>
        <taxon>Bacillati</taxon>
        <taxon>Bacillota</taxon>
        <taxon>Bacilli</taxon>
        <taxon>Bacillales</taxon>
        <taxon>Bacillaceae</taxon>
        <taxon>Paracerasibacillus</taxon>
    </lineage>
</organism>